<evidence type="ECO:0000313" key="3">
    <source>
        <dbReference type="Proteomes" id="UP000441717"/>
    </source>
</evidence>
<feature type="non-terminal residue" evidence="2">
    <location>
        <position position="74"/>
    </location>
</feature>
<comment type="caution">
    <text evidence="2">The sequence shown here is derived from an EMBL/GenBank/DDBJ whole genome shotgun (WGS) entry which is preliminary data.</text>
</comment>
<proteinExistence type="predicted"/>
<keyword evidence="1" id="KW-0472">Membrane</keyword>
<dbReference type="AlphaFoldDB" id="A0A6N7IXG9"/>
<organism evidence="2 3">
    <name type="scientific">Desulfofundulus thermobenzoicus</name>
    <dbReference type="NCBI Taxonomy" id="29376"/>
    <lineage>
        <taxon>Bacteria</taxon>
        <taxon>Bacillati</taxon>
        <taxon>Bacillota</taxon>
        <taxon>Clostridia</taxon>
        <taxon>Eubacteriales</taxon>
        <taxon>Peptococcaceae</taxon>
        <taxon>Desulfofundulus</taxon>
    </lineage>
</organism>
<keyword evidence="3" id="KW-1185">Reference proteome</keyword>
<protein>
    <submittedName>
        <fullName evidence="2">Uncharacterized protein</fullName>
    </submittedName>
</protein>
<gene>
    <name evidence="2" type="ORF">GFC01_18220</name>
</gene>
<evidence type="ECO:0000313" key="2">
    <source>
        <dbReference type="EMBL" id="MQL54147.1"/>
    </source>
</evidence>
<dbReference type="Proteomes" id="UP000441717">
    <property type="component" value="Unassembled WGS sequence"/>
</dbReference>
<reference evidence="2 3" key="1">
    <citation type="submission" date="2019-10" db="EMBL/GenBank/DDBJ databases">
        <title>Comparative genomics of sulfur disproportionating microorganisms.</title>
        <authorList>
            <person name="Ward L.M."/>
            <person name="Bertran E."/>
            <person name="Johnston D."/>
        </authorList>
    </citation>
    <scope>NUCLEOTIDE SEQUENCE [LARGE SCALE GENOMIC DNA]</scope>
    <source>
        <strain evidence="2 3">DSM 14055</strain>
    </source>
</reference>
<dbReference type="EMBL" id="WHYR01000225">
    <property type="protein sequence ID" value="MQL54147.1"/>
    <property type="molecule type" value="Genomic_DNA"/>
</dbReference>
<name>A0A6N7IXG9_9FIRM</name>
<keyword evidence="1" id="KW-1133">Transmembrane helix</keyword>
<accession>A0A6N7IXG9</accession>
<sequence>MNRAFLYNASANLITFVLMMLMSVCLTPYIVHTLGVEAFGLIHLTQNMINYLSVITASLSAVVVRFFSVAAHKG</sequence>
<feature type="transmembrane region" description="Helical" evidence="1">
    <location>
        <begin position="51"/>
        <end position="71"/>
    </location>
</feature>
<feature type="transmembrane region" description="Helical" evidence="1">
    <location>
        <begin position="12"/>
        <end position="31"/>
    </location>
</feature>
<keyword evidence="1" id="KW-0812">Transmembrane</keyword>
<evidence type="ECO:0000256" key="1">
    <source>
        <dbReference type="SAM" id="Phobius"/>
    </source>
</evidence>